<sequence length="94" mass="10038">MSRTGMGEPSAFNNARITCIAYQFSELSRGSRNEIGIEHIVAIARIRAIPVYIEVGGGVVASSVAMQLCVANCTNALKKEVIPARVSHLETTCS</sequence>
<dbReference type="Proteomes" id="UP000887564">
    <property type="component" value="Unplaced"/>
</dbReference>
<reference evidence="2" key="1">
    <citation type="submission" date="2022-11" db="UniProtKB">
        <authorList>
            <consortium name="WormBaseParasite"/>
        </authorList>
    </citation>
    <scope>IDENTIFICATION</scope>
</reference>
<proteinExistence type="predicted"/>
<dbReference type="WBParaSite" id="PEQ_0000109001-mRNA-1">
    <property type="protein sequence ID" value="PEQ_0000109001-mRNA-1"/>
    <property type="gene ID" value="PEQ_0000109001"/>
</dbReference>
<accession>A0A914R8R6</accession>
<organism evidence="1 2">
    <name type="scientific">Parascaris equorum</name>
    <name type="common">Equine roundworm</name>
    <dbReference type="NCBI Taxonomy" id="6256"/>
    <lineage>
        <taxon>Eukaryota</taxon>
        <taxon>Metazoa</taxon>
        <taxon>Ecdysozoa</taxon>
        <taxon>Nematoda</taxon>
        <taxon>Chromadorea</taxon>
        <taxon>Rhabditida</taxon>
        <taxon>Spirurina</taxon>
        <taxon>Ascaridomorpha</taxon>
        <taxon>Ascaridoidea</taxon>
        <taxon>Ascarididae</taxon>
        <taxon>Parascaris</taxon>
    </lineage>
</organism>
<keyword evidence="1" id="KW-1185">Reference proteome</keyword>
<protein>
    <submittedName>
        <fullName evidence="2">Uncharacterized protein</fullName>
    </submittedName>
</protein>
<evidence type="ECO:0000313" key="2">
    <source>
        <dbReference type="WBParaSite" id="PEQ_0000109001-mRNA-1"/>
    </source>
</evidence>
<evidence type="ECO:0000313" key="1">
    <source>
        <dbReference type="Proteomes" id="UP000887564"/>
    </source>
</evidence>
<dbReference type="AlphaFoldDB" id="A0A914R8R6"/>
<name>A0A914R8R6_PAREQ</name>